<keyword evidence="2" id="KW-1185">Reference proteome</keyword>
<name>A0AAQ3JY73_9LILI</name>
<dbReference type="AlphaFoldDB" id="A0AAQ3JY73"/>
<accession>A0AAQ3JY73</accession>
<dbReference type="Proteomes" id="UP001327560">
    <property type="component" value="Chromosome 2"/>
</dbReference>
<gene>
    <name evidence="1" type="ORF">Cni_G06266</name>
</gene>
<protein>
    <submittedName>
        <fullName evidence="1">Uncharacterized protein</fullName>
    </submittedName>
</protein>
<evidence type="ECO:0000313" key="2">
    <source>
        <dbReference type="Proteomes" id="UP001327560"/>
    </source>
</evidence>
<proteinExistence type="predicted"/>
<reference evidence="1 2" key="1">
    <citation type="submission" date="2023-10" db="EMBL/GenBank/DDBJ databases">
        <title>Chromosome-scale genome assembly provides insights into flower coloration mechanisms of Canna indica.</title>
        <authorList>
            <person name="Li C."/>
        </authorList>
    </citation>
    <scope>NUCLEOTIDE SEQUENCE [LARGE SCALE GENOMIC DNA]</scope>
    <source>
        <tissue evidence="1">Flower</tissue>
    </source>
</reference>
<organism evidence="1 2">
    <name type="scientific">Canna indica</name>
    <name type="common">Indian-shot</name>
    <dbReference type="NCBI Taxonomy" id="4628"/>
    <lineage>
        <taxon>Eukaryota</taxon>
        <taxon>Viridiplantae</taxon>
        <taxon>Streptophyta</taxon>
        <taxon>Embryophyta</taxon>
        <taxon>Tracheophyta</taxon>
        <taxon>Spermatophyta</taxon>
        <taxon>Magnoliopsida</taxon>
        <taxon>Liliopsida</taxon>
        <taxon>Zingiberales</taxon>
        <taxon>Cannaceae</taxon>
        <taxon>Canna</taxon>
    </lineage>
</organism>
<sequence>MVRVFASGGRAASRLATVALRPKAGAPGDPDGARDGDICAPVAVPASSPASSPPKRLFSESEVRLNALFWSKPCSLTLPFKSPLRVEEPQYDGFRRIALKLMLFYNANVNDLANVIWRKKQFFLKMVLRFRMMLLQMLMSKPWLDTLAGIYLSFVNRQGSFILWQLHVYLIGEQV</sequence>
<dbReference type="EMBL" id="CP136891">
    <property type="protein sequence ID" value="WOK97558.1"/>
    <property type="molecule type" value="Genomic_DNA"/>
</dbReference>
<evidence type="ECO:0000313" key="1">
    <source>
        <dbReference type="EMBL" id="WOK97558.1"/>
    </source>
</evidence>